<proteinExistence type="predicted"/>
<evidence type="ECO:0000313" key="2">
    <source>
        <dbReference type="EMBL" id="TYJ95488.1"/>
    </source>
</evidence>
<protein>
    <submittedName>
        <fullName evidence="1">Cysteine-rich RLK (Receptor-like protein kinase) 8</fullName>
    </submittedName>
</protein>
<name>A0A5A7UAY9_CUCMM</name>
<organism evidence="1 3">
    <name type="scientific">Cucumis melo var. makuwa</name>
    <name type="common">Oriental melon</name>
    <dbReference type="NCBI Taxonomy" id="1194695"/>
    <lineage>
        <taxon>Eukaryota</taxon>
        <taxon>Viridiplantae</taxon>
        <taxon>Streptophyta</taxon>
        <taxon>Embryophyta</taxon>
        <taxon>Tracheophyta</taxon>
        <taxon>Spermatophyta</taxon>
        <taxon>Magnoliopsida</taxon>
        <taxon>eudicotyledons</taxon>
        <taxon>Gunneridae</taxon>
        <taxon>Pentapetalae</taxon>
        <taxon>rosids</taxon>
        <taxon>fabids</taxon>
        <taxon>Cucurbitales</taxon>
        <taxon>Cucurbitaceae</taxon>
        <taxon>Benincaseae</taxon>
        <taxon>Cucumis</taxon>
    </lineage>
</organism>
<dbReference type="GO" id="GO:0016301">
    <property type="term" value="F:kinase activity"/>
    <property type="evidence" value="ECO:0007669"/>
    <property type="project" value="UniProtKB-KW"/>
</dbReference>
<dbReference type="STRING" id="1194695.A0A5A7UAY9"/>
<dbReference type="PANTHER" id="PTHR11439">
    <property type="entry name" value="GAG-POL-RELATED RETROTRANSPOSON"/>
    <property type="match status" value="1"/>
</dbReference>
<evidence type="ECO:0000313" key="3">
    <source>
        <dbReference type="Proteomes" id="UP000321393"/>
    </source>
</evidence>
<gene>
    <name evidence="2" type="ORF">E5676_scaffold441G00070</name>
    <name evidence="1" type="ORF">E6C27_scaffold778G00460</name>
</gene>
<dbReference type="CDD" id="cd09272">
    <property type="entry name" value="RNase_HI_RT_Ty1"/>
    <property type="match status" value="1"/>
</dbReference>
<dbReference type="OrthoDB" id="414945at2759"/>
<evidence type="ECO:0000313" key="4">
    <source>
        <dbReference type="Proteomes" id="UP000321947"/>
    </source>
</evidence>
<dbReference type="AlphaFoldDB" id="A0A5A7UAY9"/>
<dbReference type="EMBL" id="SSTE01009956">
    <property type="protein sequence ID" value="KAA0053113.1"/>
    <property type="molecule type" value="Genomic_DNA"/>
</dbReference>
<reference evidence="3 4" key="1">
    <citation type="submission" date="2019-08" db="EMBL/GenBank/DDBJ databases">
        <title>Draft genome sequences of two oriental melons (Cucumis melo L. var makuwa).</title>
        <authorList>
            <person name="Kwon S.-Y."/>
        </authorList>
    </citation>
    <scope>NUCLEOTIDE SEQUENCE [LARGE SCALE GENOMIC DNA]</scope>
    <source>
        <strain evidence="4">cv. Chang Bougi</strain>
        <strain evidence="3">cv. SW 3</strain>
        <tissue evidence="1">Leaf</tissue>
    </source>
</reference>
<dbReference type="Proteomes" id="UP000321393">
    <property type="component" value="Unassembled WGS sequence"/>
</dbReference>
<dbReference type="Proteomes" id="UP000321947">
    <property type="component" value="Unassembled WGS sequence"/>
</dbReference>
<keyword evidence="1" id="KW-0808">Transferase</keyword>
<keyword evidence="1" id="KW-0418">Kinase</keyword>
<evidence type="ECO:0000313" key="1">
    <source>
        <dbReference type="EMBL" id="KAA0053113.1"/>
    </source>
</evidence>
<dbReference type="EMBL" id="SSTD01020234">
    <property type="protein sequence ID" value="TYJ95488.1"/>
    <property type="molecule type" value="Genomic_DNA"/>
</dbReference>
<dbReference type="PANTHER" id="PTHR11439:SF440">
    <property type="entry name" value="INTEGRASE CATALYTIC DOMAIN-CONTAINING PROTEIN"/>
    <property type="match status" value="1"/>
</dbReference>
<sequence length="530" mass="60381">MIEPPPLTKGRLSLEDSLNPLDLMRLNQALKDEGDVEYSFFPKGVEYLRSIQKLPSCTRNLFKSLKQGARQNFALQAPVSITSIEATVNLNLESKESSVNTCTGYEEPHLRRREIKNFSFERNKTEEFEEDLLVKKEKLSPVPSFIARKPLQRTRPFDDPLSSNPLNKKLISRTNSPDFSKAILKSPVIEDQVPDLLEKKRTHSQSSVHSSSYKLSLEANPDLLKVKFFRSSPSKTPLIHSSKKGKSSFDSPFSISNEEVLRKDVKNACLNGDLAEEVYMSPRLDLKPNLVNRGVVKTKEDISISQRKYTLDLLTETGMLGCRPAETLIEFKKLCVVSQFIQAPNEEHMEVVDRILRYLKTTLGKGLMFRKTDIKIIEAYTDSNWAGSIVDRKSTSASCAFVWSILVTWRSKKQSFMARSSAEAEYWAMSLRICEKIWLQKVLSNPHHECETPTKLLCDNKAIISIANNPVQHDRTKHVEIDRHFIKGRLDNGSICIPYILSSQRLLMFSPWGFLSWASLIFTSQLEGEC</sequence>
<comment type="caution">
    <text evidence="1">The sequence shown here is derived from an EMBL/GenBank/DDBJ whole genome shotgun (WGS) entry which is preliminary data.</text>
</comment>
<keyword evidence="2" id="KW-0675">Receptor</keyword>
<accession>A0A5A7UAY9</accession>